<evidence type="ECO:0000259" key="1">
    <source>
        <dbReference type="Pfam" id="PF00561"/>
    </source>
</evidence>
<dbReference type="RefSeq" id="WP_087913601.1">
    <property type="nucleotide sequence ID" value="NZ_CP021780.1"/>
</dbReference>
<dbReference type="InterPro" id="IPR000073">
    <property type="entry name" value="AB_hydrolase_1"/>
</dbReference>
<sequence>MIYSNSDITFNYEERGEGTPILILHGNGPDHRMMMACLEPVFAEQERFRRIYVDLPGFGQTPAAEWIKSSDDMLEAVKRMVQALIPGKRFAVVGQSYGGYLARGLVKDYGDLMNGIFLLCPCIIAEPSQRELPEHQVVTCDEVFLAELGAEDRQEFCSISVKQTREVWERYKQEVMVGLALADETFMKGIRASGGYSFSEEIDDIPLFNQPGLILNGRQDSMVGYKDACKLVDLYPKSVFAVLDEAGHNLHLEQVELFNGLTRDWLERVRSVATAEE</sequence>
<proteinExistence type="predicted"/>
<gene>
    <name evidence="2" type="ORF">B9T62_01320</name>
</gene>
<dbReference type="PANTHER" id="PTHR43798">
    <property type="entry name" value="MONOACYLGLYCEROL LIPASE"/>
    <property type="match status" value="1"/>
</dbReference>
<reference evidence="2 3" key="1">
    <citation type="submission" date="2017-06" db="EMBL/GenBank/DDBJ databases">
        <title>Complete genome sequence of Paenibacillus donghaensis KCTC 13049T isolated from East Sea sediment, South Korea.</title>
        <authorList>
            <person name="Jung B.K."/>
            <person name="Hong S.-J."/>
            <person name="Shin J.-H."/>
        </authorList>
    </citation>
    <scope>NUCLEOTIDE SEQUENCE [LARGE SCALE GENOMIC DNA]</scope>
    <source>
        <strain evidence="2 3">KCTC 13049</strain>
    </source>
</reference>
<dbReference type="EMBL" id="CP021780">
    <property type="protein sequence ID" value="ASA19576.1"/>
    <property type="molecule type" value="Genomic_DNA"/>
</dbReference>
<feature type="domain" description="AB hydrolase-1" evidence="1">
    <location>
        <begin position="20"/>
        <end position="253"/>
    </location>
</feature>
<dbReference type="KEGG" id="pdh:B9T62_01320"/>
<protein>
    <submittedName>
        <fullName evidence="2">2-hydroxy-6-oxo-6-phenylhexa-2,4-dienoate hydrolase</fullName>
    </submittedName>
</protein>
<name>A0A2Z2K311_9BACL</name>
<keyword evidence="3" id="KW-1185">Reference proteome</keyword>
<dbReference type="GO" id="GO:0016787">
    <property type="term" value="F:hydrolase activity"/>
    <property type="evidence" value="ECO:0007669"/>
    <property type="project" value="UniProtKB-KW"/>
</dbReference>
<dbReference type="InterPro" id="IPR050266">
    <property type="entry name" value="AB_hydrolase_sf"/>
</dbReference>
<organism evidence="2 3">
    <name type="scientific">Paenibacillus donghaensis</name>
    <dbReference type="NCBI Taxonomy" id="414771"/>
    <lineage>
        <taxon>Bacteria</taxon>
        <taxon>Bacillati</taxon>
        <taxon>Bacillota</taxon>
        <taxon>Bacilli</taxon>
        <taxon>Bacillales</taxon>
        <taxon>Paenibacillaceae</taxon>
        <taxon>Paenibacillus</taxon>
    </lineage>
</organism>
<dbReference type="Gene3D" id="3.40.50.1820">
    <property type="entry name" value="alpha/beta hydrolase"/>
    <property type="match status" value="1"/>
</dbReference>
<dbReference type="SUPFAM" id="SSF53474">
    <property type="entry name" value="alpha/beta-Hydrolases"/>
    <property type="match status" value="1"/>
</dbReference>
<dbReference type="Pfam" id="PF00561">
    <property type="entry name" value="Abhydrolase_1"/>
    <property type="match status" value="1"/>
</dbReference>
<evidence type="ECO:0000313" key="2">
    <source>
        <dbReference type="EMBL" id="ASA19576.1"/>
    </source>
</evidence>
<evidence type="ECO:0000313" key="3">
    <source>
        <dbReference type="Proteomes" id="UP000249890"/>
    </source>
</evidence>
<keyword evidence="2" id="KW-0378">Hydrolase</keyword>
<dbReference type="PANTHER" id="PTHR43798:SF6">
    <property type="entry name" value="HYDROLASE, PUTATIVE (AFU_ORTHOLOGUE AFUA_4G13070)-RELATED"/>
    <property type="match status" value="1"/>
</dbReference>
<dbReference type="InterPro" id="IPR029058">
    <property type="entry name" value="AB_hydrolase_fold"/>
</dbReference>
<dbReference type="AlphaFoldDB" id="A0A2Z2K311"/>
<dbReference type="PRINTS" id="PR00111">
    <property type="entry name" value="ABHYDROLASE"/>
</dbReference>
<dbReference type="OrthoDB" id="6191536at2"/>
<accession>A0A2Z2K311</accession>
<dbReference type="Proteomes" id="UP000249890">
    <property type="component" value="Chromosome"/>
</dbReference>